<feature type="non-terminal residue" evidence="3">
    <location>
        <position position="1"/>
    </location>
</feature>
<dbReference type="Proteomes" id="UP000265618">
    <property type="component" value="Unassembled WGS sequence"/>
</dbReference>
<accession>A0A9K3GIT8</accession>
<dbReference type="GO" id="GO:0005814">
    <property type="term" value="C:centriole"/>
    <property type="evidence" value="ECO:0007669"/>
    <property type="project" value="TreeGrafter"/>
</dbReference>
<feature type="repeat" description="TPR" evidence="1">
    <location>
        <begin position="511"/>
        <end position="544"/>
    </location>
</feature>
<proteinExistence type="predicted"/>
<dbReference type="OrthoDB" id="1926212at2759"/>
<feature type="repeat" description="TPR" evidence="1">
    <location>
        <begin position="477"/>
        <end position="510"/>
    </location>
</feature>
<dbReference type="GO" id="GO:0097546">
    <property type="term" value="C:ciliary base"/>
    <property type="evidence" value="ECO:0007669"/>
    <property type="project" value="TreeGrafter"/>
</dbReference>
<feature type="repeat" description="TPR" evidence="1">
    <location>
        <begin position="159"/>
        <end position="192"/>
    </location>
</feature>
<dbReference type="GO" id="GO:0036064">
    <property type="term" value="C:ciliary basal body"/>
    <property type="evidence" value="ECO:0007669"/>
    <property type="project" value="TreeGrafter"/>
</dbReference>
<dbReference type="GO" id="GO:0097730">
    <property type="term" value="C:non-motile cilium"/>
    <property type="evidence" value="ECO:0007669"/>
    <property type="project" value="TreeGrafter"/>
</dbReference>
<dbReference type="InterPro" id="IPR019734">
    <property type="entry name" value="TPR_rpt"/>
</dbReference>
<dbReference type="PANTHER" id="PTHR44117:SF1">
    <property type="entry name" value="INTRAFLAGELLAR TRANSPORT PROTEIN 88 HOMOLOG"/>
    <property type="match status" value="1"/>
</dbReference>
<dbReference type="Gene3D" id="1.25.40.10">
    <property type="entry name" value="Tetratricopeptide repeat domain"/>
    <property type="match status" value="2"/>
</dbReference>
<evidence type="ECO:0000256" key="2">
    <source>
        <dbReference type="SAM" id="MobiDB-lite"/>
    </source>
</evidence>
<gene>
    <name evidence="3" type="ORF">KIPB_006087</name>
</gene>
<dbReference type="EMBL" id="BDIP01001521">
    <property type="protein sequence ID" value="GIQ84568.1"/>
    <property type="molecule type" value="Genomic_DNA"/>
</dbReference>
<evidence type="ECO:0000256" key="1">
    <source>
        <dbReference type="PROSITE-ProRule" id="PRU00339"/>
    </source>
</evidence>
<comment type="caution">
    <text evidence="3">The sequence shown here is derived from an EMBL/GenBank/DDBJ whole genome shotgun (WGS) entry which is preliminary data.</text>
</comment>
<keyword evidence="1" id="KW-0802">TPR repeat</keyword>
<organism evidence="3 4">
    <name type="scientific">Kipferlia bialata</name>
    <dbReference type="NCBI Taxonomy" id="797122"/>
    <lineage>
        <taxon>Eukaryota</taxon>
        <taxon>Metamonada</taxon>
        <taxon>Carpediemonas-like organisms</taxon>
        <taxon>Kipferlia</taxon>
    </lineage>
</organism>
<evidence type="ECO:0000313" key="3">
    <source>
        <dbReference type="EMBL" id="GIQ84568.1"/>
    </source>
</evidence>
<dbReference type="AlphaFoldDB" id="A0A9K3GIT8"/>
<dbReference type="SUPFAM" id="SSF48452">
    <property type="entry name" value="TPR-like"/>
    <property type="match status" value="3"/>
</dbReference>
<dbReference type="InterPro" id="IPR011990">
    <property type="entry name" value="TPR-like_helical_dom_sf"/>
</dbReference>
<dbReference type="PANTHER" id="PTHR44117">
    <property type="entry name" value="INTRAFLAGELLAR TRANSPORT PROTEIN 88 HOMOLOG"/>
    <property type="match status" value="1"/>
</dbReference>
<dbReference type="Pfam" id="PF12895">
    <property type="entry name" value="ANAPC3"/>
    <property type="match status" value="1"/>
</dbReference>
<dbReference type="SMART" id="SM00028">
    <property type="entry name" value="TPR"/>
    <property type="match status" value="8"/>
</dbReference>
<dbReference type="Pfam" id="PF13181">
    <property type="entry name" value="TPR_8"/>
    <property type="match status" value="1"/>
</dbReference>
<reference evidence="3 4" key="1">
    <citation type="journal article" date="2018" name="PLoS ONE">
        <title>The draft genome of Kipferlia bialata reveals reductive genome evolution in fornicate parasites.</title>
        <authorList>
            <person name="Tanifuji G."/>
            <person name="Takabayashi S."/>
            <person name="Kume K."/>
            <person name="Takagi M."/>
            <person name="Nakayama T."/>
            <person name="Kamikawa R."/>
            <person name="Inagaki Y."/>
            <person name="Hashimoto T."/>
        </authorList>
    </citation>
    <scope>NUCLEOTIDE SEQUENCE [LARGE SCALE GENOMIC DNA]</scope>
    <source>
        <strain evidence="3">NY0173</strain>
    </source>
</reference>
<sequence>MTAVQAAGFSSRGRPGTGRMGRSAGYATQSRLPRDAVSSSPKIKARALERQIHQCMEDAACSCALGTTEAHQKALKRIRQGIQLETKLRSLMETHDLDVSETLASTDLRYTLQFHRGICQTRAGLISEALATYGNLLTAQSRSNGNGTPTEGLDPERTSEIRVNVGALHYKQERYQDAIKYWRMALDQIPRARETLRVRISLNIVKALILLERWQDAVSVLEDLAEVTQEFSVLYSLVICYYALEDQRLMHQAFTRLVKALNEADASIANAHSIGMDDNALNLSINLDGEVDEGANQADDLGRHLSTILQSNARGVLLVARLIAPSISYSISSGYDRVVSVLRTYGKGDLAIRLEMGKALAQLRKLDFKQAVETLHGFDKVGINQVTRRFVYTNLAYTEYVAGNTQEAISHADKALDLDNLNVPALLIKDTFLRAVEVDQDSLEAKYNLALCYFDQSRYQDALSIFAGLAQRLPRSAEVLFLLGECYAHTDRPTDAIDSLSRALSVSSHDPGLYMRLGQLYAASGQETRALHSYRESDRLNSGNVQVLSWLAAHCVRRGNTPNALQYIDRLIEIEGSFNPRYHETKALLLSRAGQGVQALSILRDVLSRWPNRPDTRERAIKIGTELNLPVDDLRA</sequence>
<dbReference type="PROSITE" id="PS50005">
    <property type="entry name" value="TPR"/>
    <property type="match status" value="3"/>
</dbReference>
<dbReference type="GO" id="GO:0042073">
    <property type="term" value="P:intraciliary transport"/>
    <property type="evidence" value="ECO:0007669"/>
    <property type="project" value="TreeGrafter"/>
</dbReference>
<dbReference type="GO" id="GO:0019894">
    <property type="term" value="F:kinesin binding"/>
    <property type="evidence" value="ECO:0007669"/>
    <property type="project" value="TreeGrafter"/>
</dbReference>
<feature type="compositionally biased region" description="Polar residues" evidence="2">
    <location>
        <begin position="26"/>
        <end position="40"/>
    </location>
</feature>
<keyword evidence="4" id="KW-1185">Reference proteome</keyword>
<feature type="region of interest" description="Disordered" evidence="2">
    <location>
        <begin position="1"/>
        <end position="40"/>
    </location>
</feature>
<evidence type="ECO:0000313" key="4">
    <source>
        <dbReference type="Proteomes" id="UP000265618"/>
    </source>
</evidence>
<dbReference type="GO" id="GO:1905515">
    <property type="term" value="P:non-motile cilium assembly"/>
    <property type="evidence" value="ECO:0007669"/>
    <property type="project" value="TreeGrafter"/>
</dbReference>
<protein>
    <submittedName>
        <fullName evidence="3">Uncharacterized protein</fullName>
    </submittedName>
</protein>
<name>A0A9K3GIT8_9EUKA</name>